<evidence type="ECO:0000313" key="2">
    <source>
        <dbReference type="Proteomes" id="UP001596527"/>
    </source>
</evidence>
<organism evidence="1 2">
    <name type="scientific">Schaalia naturae</name>
    <dbReference type="NCBI Taxonomy" id="635203"/>
    <lineage>
        <taxon>Bacteria</taxon>
        <taxon>Bacillati</taxon>
        <taxon>Actinomycetota</taxon>
        <taxon>Actinomycetes</taxon>
        <taxon>Actinomycetales</taxon>
        <taxon>Actinomycetaceae</taxon>
        <taxon>Schaalia</taxon>
    </lineage>
</organism>
<dbReference type="Pfam" id="PF22752">
    <property type="entry name" value="DUF488-N3i"/>
    <property type="match status" value="1"/>
</dbReference>
<keyword evidence="2" id="KW-1185">Reference proteome</keyword>
<comment type="caution">
    <text evidence="1">The sequence shown here is derived from an EMBL/GenBank/DDBJ whole genome shotgun (WGS) entry which is preliminary data.</text>
</comment>
<proteinExistence type="predicted"/>
<name>A0ABW2SPG6_9ACTO</name>
<accession>A0ABW2SPG6</accession>
<dbReference type="RefSeq" id="WP_380974650.1">
    <property type="nucleotide sequence ID" value="NZ_JBHTEF010000001.1"/>
</dbReference>
<dbReference type="PANTHER" id="PTHR36849">
    <property type="entry name" value="CYTOPLASMIC PROTEIN-RELATED"/>
    <property type="match status" value="1"/>
</dbReference>
<gene>
    <name evidence="1" type="ORF">ACFQWG_09275</name>
</gene>
<protein>
    <submittedName>
        <fullName evidence="1">DUF488 domain-containing protein</fullName>
    </submittedName>
</protein>
<dbReference type="PANTHER" id="PTHR36849:SF1">
    <property type="entry name" value="CYTOPLASMIC PROTEIN"/>
    <property type="match status" value="1"/>
</dbReference>
<reference evidence="2" key="1">
    <citation type="journal article" date="2019" name="Int. J. Syst. Evol. Microbiol.">
        <title>The Global Catalogue of Microorganisms (GCM) 10K type strain sequencing project: providing services to taxonomists for standard genome sequencing and annotation.</title>
        <authorList>
            <consortium name="The Broad Institute Genomics Platform"/>
            <consortium name="The Broad Institute Genome Sequencing Center for Infectious Disease"/>
            <person name="Wu L."/>
            <person name="Ma J."/>
        </authorList>
    </citation>
    <scope>NUCLEOTIDE SEQUENCE [LARGE SCALE GENOMIC DNA]</scope>
    <source>
        <strain evidence="2">CCUG 56698</strain>
    </source>
</reference>
<dbReference type="Proteomes" id="UP001596527">
    <property type="component" value="Unassembled WGS sequence"/>
</dbReference>
<sequence>MSSADRAIRVKRVYDAAAPEDGYRVLVDRLWPRGVRKDALGMDEWAKDLAPSTALRRAWHHGDISDEAFRDRYAAELDAVPALASLARRCRAGTVTLLVATRDIGRSHAHVLARELERHAAARVDGAAGRTG</sequence>
<dbReference type="InterPro" id="IPR052552">
    <property type="entry name" value="YeaO-like"/>
</dbReference>
<evidence type="ECO:0000313" key="1">
    <source>
        <dbReference type="EMBL" id="MFC7581381.1"/>
    </source>
</evidence>
<dbReference type="EMBL" id="JBHTEF010000001">
    <property type="protein sequence ID" value="MFC7581381.1"/>
    <property type="molecule type" value="Genomic_DNA"/>
</dbReference>